<dbReference type="SUPFAM" id="SSF81383">
    <property type="entry name" value="F-box domain"/>
    <property type="match status" value="1"/>
</dbReference>
<sequence>MAGQEASSIPPSASLISLPPEIVTQIVLFLDRQTACSLARCCRLLADHATRRIWRNIDLTVNPNYGGYPLIQPHPKLMDNGEANLDHWEWAYAETEAVEERHDAGVKAEMEGLLGRSGHQGWGWIRTVNFITVPSAIPAIAEVLAKVAPTLREMDMEDPDRPATGLPDPAQADEALGHRILSQGIRITFPSLTSIRLGDGCLRFLEWLVLLCSSAPELIDLDVSLAYVGAYHYPGDAKATRPIFPSIVAHTTKIQRLRLSCRDDELVDRSGRPLSAMRSLITHSPALRLASFNYDEPYNVGTRLLIDSLRSQLRLQDLHWYAGEVGFRMEVDEAHRRTGEAGFPSLKRLVFSDCRGFDVFTHIPSIPSLEIIYLNTVPTDDVVYPAVDFNSTRTFSHAMPSCLAERLRSCPRLHTIASAPSPAIDIDLDYFHRLDLMEHQFDIGTVASFQHNGCELVCLWLLTRYSVQELGQSADFGAPVSDIQLIASALDGSHHLLEFESVDQASWQVYTDLGGMAVPLEIMDEMSAVQGVEEWEGKGIEASDDAWRVVVEWRERVLANPPRVGHGPDPTQPSGYAPSRGLKRTGSQAAEVSAGSTSAATASPRPNWQA</sequence>
<gene>
    <name evidence="3" type="ORF">MKK02DRAFT_30443</name>
</gene>
<proteinExistence type="predicted"/>
<evidence type="ECO:0000313" key="3">
    <source>
        <dbReference type="EMBL" id="KAI9632690.1"/>
    </source>
</evidence>
<feature type="region of interest" description="Disordered" evidence="1">
    <location>
        <begin position="560"/>
        <end position="610"/>
    </location>
</feature>
<feature type="domain" description="F-box" evidence="2">
    <location>
        <begin position="12"/>
        <end position="57"/>
    </location>
</feature>
<dbReference type="GeneID" id="77727253"/>
<evidence type="ECO:0000313" key="4">
    <source>
        <dbReference type="Proteomes" id="UP001164286"/>
    </source>
</evidence>
<organism evidence="3 4">
    <name type="scientific">Dioszegia hungarica</name>
    <dbReference type="NCBI Taxonomy" id="4972"/>
    <lineage>
        <taxon>Eukaryota</taxon>
        <taxon>Fungi</taxon>
        <taxon>Dikarya</taxon>
        <taxon>Basidiomycota</taxon>
        <taxon>Agaricomycotina</taxon>
        <taxon>Tremellomycetes</taxon>
        <taxon>Tremellales</taxon>
        <taxon>Bulleribasidiaceae</taxon>
        <taxon>Dioszegia</taxon>
    </lineage>
</organism>
<feature type="compositionally biased region" description="Low complexity" evidence="1">
    <location>
        <begin position="589"/>
        <end position="603"/>
    </location>
</feature>
<protein>
    <recommendedName>
        <fullName evidence="2">F-box domain-containing protein</fullName>
    </recommendedName>
</protein>
<dbReference type="Pfam" id="PF12937">
    <property type="entry name" value="F-box-like"/>
    <property type="match status" value="1"/>
</dbReference>
<comment type="caution">
    <text evidence="3">The sequence shown here is derived from an EMBL/GenBank/DDBJ whole genome shotgun (WGS) entry which is preliminary data.</text>
</comment>
<dbReference type="Proteomes" id="UP001164286">
    <property type="component" value="Unassembled WGS sequence"/>
</dbReference>
<keyword evidence="4" id="KW-1185">Reference proteome</keyword>
<dbReference type="EMBL" id="JAKWFO010000014">
    <property type="protein sequence ID" value="KAI9632690.1"/>
    <property type="molecule type" value="Genomic_DNA"/>
</dbReference>
<dbReference type="RefSeq" id="XP_052942467.1">
    <property type="nucleotide sequence ID" value="XM_053088048.1"/>
</dbReference>
<reference evidence="3" key="1">
    <citation type="journal article" date="2022" name="G3 (Bethesda)">
        <title>High quality genome of the basidiomycete yeast Dioszegia hungarica PDD-24b-2 isolated from cloud water.</title>
        <authorList>
            <person name="Jarrige D."/>
            <person name="Haridas S."/>
            <person name="Bleykasten-Grosshans C."/>
            <person name="Joly M."/>
            <person name="Nadalig T."/>
            <person name="Sancelme M."/>
            <person name="Vuilleumier S."/>
            <person name="Grigoriev I.V."/>
            <person name="Amato P."/>
            <person name="Bringel F."/>
        </authorList>
    </citation>
    <scope>NUCLEOTIDE SEQUENCE</scope>
    <source>
        <strain evidence="3">PDD-24b-2</strain>
    </source>
</reference>
<dbReference type="InterPro" id="IPR036047">
    <property type="entry name" value="F-box-like_dom_sf"/>
</dbReference>
<evidence type="ECO:0000259" key="2">
    <source>
        <dbReference type="PROSITE" id="PS50181"/>
    </source>
</evidence>
<accession>A0AA38H2E8</accession>
<dbReference type="AlphaFoldDB" id="A0AA38H2E8"/>
<dbReference type="PROSITE" id="PS50181">
    <property type="entry name" value="FBOX"/>
    <property type="match status" value="1"/>
</dbReference>
<dbReference type="InterPro" id="IPR001810">
    <property type="entry name" value="F-box_dom"/>
</dbReference>
<name>A0AA38H2E8_9TREE</name>
<evidence type="ECO:0000256" key="1">
    <source>
        <dbReference type="SAM" id="MobiDB-lite"/>
    </source>
</evidence>